<sequence length="121" mass="13420">MTELMVAIPWWGWIGIAAAAVVLLVVAVCTVWAAIHRGVLLSRARAHASHGVRISDNEAALIHLHVRPWGVTVHVPAGWMTDAEAAAFAGDVAHRWHRQVRSVTSTRCVWHWTESVWSIHL</sequence>
<name>A0A7V8HP81_9BIFI</name>
<proteinExistence type="predicted"/>
<accession>A0A7V8HP81</accession>
<evidence type="ECO:0000256" key="1">
    <source>
        <dbReference type="SAM" id="Phobius"/>
    </source>
</evidence>
<comment type="caution">
    <text evidence="2">The sequence shown here is derived from an EMBL/GenBank/DDBJ whole genome shotgun (WGS) entry which is preliminary data.</text>
</comment>
<keyword evidence="1" id="KW-1133">Transmembrane helix</keyword>
<evidence type="ECO:0000313" key="3">
    <source>
        <dbReference type="Proteomes" id="UP000029109"/>
    </source>
</evidence>
<dbReference type="RefSeq" id="WP_043170236.1">
    <property type="nucleotide sequence ID" value="NZ_CAWVAC010000001.1"/>
</dbReference>
<gene>
    <name evidence="2" type="ORF">BPULL_0351</name>
</gene>
<organism evidence="2 3">
    <name type="scientific">Bifidobacterium pullorum</name>
    <dbReference type="NCBI Taxonomy" id="78448"/>
    <lineage>
        <taxon>Bacteria</taxon>
        <taxon>Bacillati</taxon>
        <taxon>Actinomycetota</taxon>
        <taxon>Actinomycetes</taxon>
        <taxon>Bifidobacteriales</taxon>
        <taxon>Bifidobacteriaceae</taxon>
        <taxon>Bifidobacterium</taxon>
    </lineage>
</organism>
<protein>
    <submittedName>
        <fullName evidence="2">Uncharacterized protein</fullName>
    </submittedName>
</protein>
<reference evidence="2 3" key="1">
    <citation type="submission" date="2014-03" db="EMBL/GenBank/DDBJ databases">
        <title>Genomics of Bifidobacteria.</title>
        <authorList>
            <person name="Ventura M."/>
            <person name="Milani C."/>
            <person name="Lugli G.A."/>
        </authorList>
    </citation>
    <scope>NUCLEOTIDE SEQUENCE [LARGE SCALE GENOMIC DNA]</scope>
    <source>
        <strain evidence="2 3">LMG 21816</strain>
    </source>
</reference>
<evidence type="ECO:0000313" key="2">
    <source>
        <dbReference type="EMBL" id="KFI80825.1"/>
    </source>
</evidence>
<keyword evidence="1" id="KW-0472">Membrane</keyword>
<dbReference type="AlphaFoldDB" id="A0A7V8HP81"/>
<dbReference type="Proteomes" id="UP000029109">
    <property type="component" value="Unassembled WGS sequence"/>
</dbReference>
<feature type="transmembrane region" description="Helical" evidence="1">
    <location>
        <begin position="12"/>
        <end position="35"/>
    </location>
</feature>
<keyword evidence="1" id="KW-0812">Transmembrane</keyword>
<dbReference type="EMBL" id="JGZJ01000010">
    <property type="protein sequence ID" value="KFI80825.1"/>
    <property type="molecule type" value="Genomic_DNA"/>
</dbReference>